<protein>
    <recommendedName>
        <fullName evidence="3">Alkaline phosphatase family protein</fullName>
    </recommendedName>
</protein>
<dbReference type="Proteomes" id="UP000523000">
    <property type="component" value="Unassembled WGS sequence"/>
</dbReference>
<sequence>MDLPPAPPYGGATLDQVLPSAAAVLGVPGFENTLGLPAARRICVVMADGLGKSLLKSRGGHAPFLRQKLDGSRTLQAAFPTTTAVSLASFGTGLPPGRHGLVGYDVLDPERRRLVNQLGNWPEDLDPLSWQPHPTVFEAAVDHGIHVSTVSLPQFAGSRLTRAALRGGDFVQASSPQARVRSATEILAKHPSALMYCYWNELDKAGHRFGAGSRQWGEALEDLDSSMKTLAARVPAGTLLLLTADHGMVDVAQQHRIDYSQFPELLQGVEVTAGEPRGVQLHFAAEADAQTRTRVADAWRARFGKKAWVLDREAAIEHGLFGAVDDAVRPRIGDLLVLAADEVAFYDGRRAKPESFNMVGQHGSLTRAEREVPLLTLVAPRR</sequence>
<dbReference type="InterPro" id="IPR017850">
    <property type="entry name" value="Alkaline_phosphatase_core_sf"/>
</dbReference>
<evidence type="ECO:0000313" key="1">
    <source>
        <dbReference type="EMBL" id="MBB2996683.1"/>
    </source>
</evidence>
<dbReference type="Pfam" id="PF01663">
    <property type="entry name" value="Phosphodiest"/>
    <property type="match status" value="1"/>
</dbReference>
<reference evidence="1 2" key="1">
    <citation type="submission" date="2020-08" db="EMBL/GenBank/DDBJ databases">
        <title>Sequencing the genomes of 1000 actinobacteria strains.</title>
        <authorList>
            <person name="Klenk H.-P."/>
        </authorList>
    </citation>
    <scope>NUCLEOTIDE SEQUENCE [LARGE SCALE GENOMIC DNA]</scope>
    <source>
        <strain evidence="1 2">DSM 22826</strain>
    </source>
</reference>
<gene>
    <name evidence="1" type="ORF">E9229_002930</name>
</gene>
<evidence type="ECO:0000313" key="2">
    <source>
        <dbReference type="Proteomes" id="UP000523000"/>
    </source>
</evidence>
<evidence type="ECO:0008006" key="3">
    <source>
        <dbReference type="Google" id="ProtNLM"/>
    </source>
</evidence>
<organism evidence="1 2">
    <name type="scientific">Paeniglutamicibacter cryotolerans</name>
    <dbReference type="NCBI Taxonomy" id="670079"/>
    <lineage>
        <taxon>Bacteria</taxon>
        <taxon>Bacillati</taxon>
        <taxon>Actinomycetota</taxon>
        <taxon>Actinomycetes</taxon>
        <taxon>Micrococcales</taxon>
        <taxon>Micrococcaceae</taxon>
        <taxon>Paeniglutamicibacter</taxon>
    </lineage>
</organism>
<dbReference type="PANTHER" id="PTHR10151">
    <property type="entry name" value="ECTONUCLEOTIDE PYROPHOSPHATASE/PHOSPHODIESTERASE"/>
    <property type="match status" value="1"/>
</dbReference>
<name>A0A839QM50_9MICC</name>
<comment type="caution">
    <text evidence="1">The sequence shown here is derived from an EMBL/GenBank/DDBJ whole genome shotgun (WGS) entry which is preliminary data.</text>
</comment>
<dbReference type="RefSeq" id="WP_246380779.1">
    <property type="nucleotide sequence ID" value="NZ_BAABGK010000033.1"/>
</dbReference>
<proteinExistence type="predicted"/>
<dbReference type="Gene3D" id="3.40.720.10">
    <property type="entry name" value="Alkaline Phosphatase, subunit A"/>
    <property type="match status" value="1"/>
</dbReference>
<dbReference type="InterPro" id="IPR002591">
    <property type="entry name" value="Phosphodiest/P_Trfase"/>
</dbReference>
<dbReference type="GO" id="GO:0016787">
    <property type="term" value="F:hydrolase activity"/>
    <property type="evidence" value="ECO:0007669"/>
    <property type="project" value="UniProtKB-ARBA"/>
</dbReference>
<accession>A0A839QM50</accession>
<dbReference type="EMBL" id="JACHVS010000002">
    <property type="protein sequence ID" value="MBB2996683.1"/>
    <property type="molecule type" value="Genomic_DNA"/>
</dbReference>
<dbReference type="SUPFAM" id="SSF53649">
    <property type="entry name" value="Alkaline phosphatase-like"/>
    <property type="match status" value="1"/>
</dbReference>
<dbReference type="AlphaFoldDB" id="A0A839QM50"/>
<keyword evidence="2" id="KW-1185">Reference proteome</keyword>
<dbReference type="PANTHER" id="PTHR10151:SF120">
    <property type="entry name" value="BIS(5'-ADENOSYL)-TRIPHOSPHATASE"/>
    <property type="match status" value="1"/>
</dbReference>